<gene>
    <name evidence="6" type="ORF">DLAC_06081</name>
</gene>
<evidence type="ECO:0000256" key="2">
    <source>
        <dbReference type="ARBA" id="ARBA00022692"/>
    </source>
</evidence>
<comment type="similarity">
    <text evidence="5">Belongs to the PRA1 family.</text>
</comment>
<feature type="transmembrane region" description="Helical" evidence="5">
    <location>
        <begin position="118"/>
        <end position="136"/>
    </location>
</feature>
<comment type="subcellular location">
    <subcellularLocation>
        <location evidence="1 5">Membrane</location>
        <topology evidence="1 5">Multi-pass membrane protein</topology>
    </subcellularLocation>
</comment>
<evidence type="ECO:0000256" key="4">
    <source>
        <dbReference type="ARBA" id="ARBA00023136"/>
    </source>
</evidence>
<dbReference type="Pfam" id="PF03208">
    <property type="entry name" value="PRA1"/>
    <property type="match status" value="1"/>
</dbReference>
<evidence type="ECO:0000256" key="1">
    <source>
        <dbReference type="ARBA" id="ARBA00004141"/>
    </source>
</evidence>
<sequence>MSFLTRGSQIKIQPWSEFVELDRFGFPDSKDMLNRVNTNLEFYTGNYLVIVAVVLLLTLFSNTALLLTVLIFGGIAYFLFFIRSNTIDLGGFVLNLVSQAAILSVISVYFIYRYSGLTLFYTTLLSLVVVLVHAFLRKRSIKSKVNNLVNEADDILKNN</sequence>
<evidence type="ECO:0000256" key="3">
    <source>
        <dbReference type="ARBA" id="ARBA00022989"/>
    </source>
</evidence>
<keyword evidence="3 5" id="KW-1133">Transmembrane helix</keyword>
<feature type="transmembrane region" description="Helical" evidence="5">
    <location>
        <begin position="47"/>
        <end position="80"/>
    </location>
</feature>
<proteinExistence type="inferred from homology"/>
<accession>A0A151ZHD2</accession>
<dbReference type="Proteomes" id="UP000076078">
    <property type="component" value="Unassembled WGS sequence"/>
</dbReference>
<dbReference type="PANTHER" id="PTHR19317">
    <property type="entry name" value="PRENYLATED RAB ACCEPTOR 1-RELATED"/>
    <property type="match status" value="1"/>
</dbReference>
<keyword evidence="7" id="KW-1185">Reference proteome</keyword>
<evidence type="ECO:0000313" key="7">
    <source>
        <dbReference type="Proteomes" id="UP000076078"/>
    </source>
</evidence>
<dbReference type="PANTHER" id="PTHR19317:SF93">
    <property type="entry name" value="PRA1 FAMILY PROTEIN 2"/>
    <property type="match status" value="1"/>
</dbReference>
<dbReference type="GO" id="GO:0016020">
    <property type="term" value="C:membrane"/>
    <property type="evidence" value="ECO:0007669"/>
    <property type="project" value="UniProtKB-SubCell"/>
</dbReference>
<dbReference type="OMA" id="ITRMEDN"/>
<dbReference type="InterPro" id="IPR004895">
    <property type="entry name" value="Prenylated_rab_accept_PRA1"/>
</dbReference>
<dbReference type="FunCoup" id="A0A151ZHD2">
    <property type="interactions" value="153"/>
</dbReference>
<organism evidence="6 7">
    <name type="scientific">Tieghemostelium lacteum</name>
    <name type="common">Slime mold</name>
    <name type="synonym">Dictyostelium lacteum</name>
    <dbReference type="NCBI Taxonomy" id="361077"/>
    <lineage>
        <taxon>Eukaryota</taxon>
        <taxon>Amoebozoa</taxon>
        <taxon>Evosea</taxon>
        <taxon>Eumycetozoa</taxon>
        <taxon>Dictyostelia</taxon>
        <taxon>Dictyosteliales</taxon>
        <taxon>Raperosteliaceae</taxon>
        <taxon>Tieghemostelium</taxon>
    </lineage>
</organism>
<dbReference type="AlphaFoldDB" id="A0A151ZHD2"/>
<dbReference type="InParanoid" id="A0A151ZHD2"/>
<name>A0A151ZHD2_TIELA</name>
<evidence type="ECO:0000256" key="5">
    <source>
        <dbReference type="RuleBase" id="RU363107"/>
    </source>
</evidence>
<dbReference type="OrthoDB" id="18213at2759"/>
<feature type="transmembrane region" description="Helical" evidence="5">
    <location>
        <begin position="92"/>
        <end position="112"/>
    </location>
</feature>
<dbReference type="STRING" id="361077.A0A151ZHD2"/>
<evidence type="ECO:0000313" key="6">
    <source>
        <dbReference type="EMBL" id="KYQ93398.1"/>
    </source>
</evidence>
<reference evidence="6 7" key="1">
    <citation type="submission" date="2015-12" db="EMBL/GenBank/DDBJ databases">
        <title>Dictyostelia acquired genes for synthesis and detection of signals that induce cell-type specialization by lateral gene transfer from prokaryotes.</title>
        <authorList>
            <person name="Gloeckner G."/>
            <person name="Schaap P."/>
        </authorList>
    </citation>
    <scope>NUCLEOTIDE SEQUENCE [LARGE SCALE GENOMIC DNA]</scope>
    <source>
        <strain evidence="6 7">TK</strain>
    </source>
</reference>
<dbReference type="EMBL" id="LODT01000028">
    <property type="protein sequence ID" value="KYQ93398.1"/>
    <property type="molecule type" value="Genomic_DNA"/>
</dbReference>
<comment type="caution">
    <text evidence="6">The sequence shown here is derived from an EMBL/GenBank/DDBJ whole genome shotgun (WGS) entry which is preliminary data.</text>
</comment>
<dbReference type="GO" id="GO:0005794">
    <property type="term" value="C:Golgi apparatus"/>
    <property type="evidence" value="ECO:0007669"/>
    <property type="project" value="TreeGrafter"/>
</dbReference>
<keyword evidence="4 5" id="KW-0472">Membrane</keyword>
<protein>
    <recommendedName>
        <fullName evidence="5">PRA1 family protein</fullName>
    </recommendedName>
</protein>
<keyword evidence="2 5" id="KW-0812">Transmembrane</keyword>